<evidence type="ECO:0000313" key="3">
    <source>
        <dbReference type="Proteomes" id="UP000517712"/>
    </source>
</evidence>
<evidence type="ECO:0000313" key="2">
    <source>
        <dbReference type="EMBL" id="MBB5741545.1"/>
    </source>
</evidence>
<comment type="caution">
    <text evidence="2">The sequence shown here is derived from an EMBL/GenBank/DDBJ whole genome shotgun (WGS) entry which is preliminary data.</text>
</comment>
<sequence>MTRGRTTAAVVVAIVVAALLWLVVGVEEVFAVAWGVLAGVVVLCSQLVIPDDARTDAVVLPSGPEKRGTAVARMAWSINPRTGAVGDIITRRVRGILRHRLLRRGLDTEDPADRAQIDALIGAGLWDRLTGQGTHRTDIERALDAIDRLSPTKEKQ</sequence>
<keyword evidence="1" id="KW-1133">Transmembrane helix</keyword>
<evidence type="ECO:0000256" key="1">
    <source>
        <dbReference type="SAM" id="Phobius"/>
    </source>
</evidence>
<dbReference type="AlphaFoldDB" id="A0A7W9C9M8"/>
<keyword evidence="1" id="KW-0812">Transmembrane</keyword>
<protein>
    <submittedName>
        <fullName evidence="2">Uncharacterized protein</fullName>
    </submittedName>
</protein>
<proteinExistence type="predicted"/>
<keyword evidence="3" id="KW-1185">Reference proteome</keyword>
<dbReference type="Proteomes" id="UP000517712">
    <property type="component" value="Unassembled WGS sequence"/>
</dbReference>
<name>A0A7W9C9M8_9MICO</name>
<organism evidence="2 3">
    <name type="scientific">Microbacterium ginsengiterrae</name>
    <dbReference type="NCBI Taxonomy" id="546115"/>
    <lineage>
        <taxon>Bacteria</taxon>
        <taxon>Bacillati</taxon>
        <taxon>Actinomycetota</taxon>
        <taxon>Actinomycetes</taxon>
        <taxon>Micrococcales</taxon>
        <taxon>Microbacteriaceae</taxon>
        <taxon>Microbacterium</taxon>
    </lineage>
</organism>
<feature type="transmembrane region" description="Helical" evidence="1">
    <location>
        <begin position="7"/>
        <end position="24"/>
    </location>
</feature>
<gene>
    <name evidence="2" type="ORF">HD600_000042</name>
</gene>
<reference evidence="2 3" key="1">
    <citation type="submission" date="2020-08" db="EMBL/GenBank/DDBJ databases">
        <title>Sequencing the genomes of 1000 actinobacteria strains.</title>
        <authorList>
            <person name="Klenk H.-P."/>
        </authorList>
    </citation>
    <scope>NUCLEOTIDE SEQUENCE [LARGE SCALE GENOMIC DNA]</scope>
    <source>
        <strain evidence="2 3">DSM 24823</strain>
    </source>
</reference>
<dbReference type="EMBL" id="JACHMU010000001">
    <property type="protein sequence ID" value="MBB5741545.1"/>
    <property type="molecule type" value="Genomic_DNA"/>
</dbReference>
<accession>A0A7W9C9M8</accession>
<feature type="transmembrane region" description="Helical" evidence="1">
    <location>
        <begin position="30"/>
        <end position="49"/>
    </location>
</feature>
<dbReference type="RefSeq" id="WP_184280737.1">
    <property type="nucleotide sequence ID" value="NZ_BAAAPG010000001.1"/>
</dbReference>
<keyword evidence="1" id="KW-0472">Membrane</keyword>